<accession>A0A7S4BWA9</accession>
<evidence type="ECO:0000313" key="2">
    <source>
        <dbReference type="EMBL" id="CAE0778537.1"/>
    </source>
</evidence>
<sequence>MEAATERTAKLEPAEIRHDQVDKREDHDAPRALERAPNRRLLGHVRLTKLGEVTLYGSVPEMHARREDVLFRGREGQAIEEVLRARMHMCELLAHVRIPMFEWHCSIACTALMPKKEHAFDLPGSESRECLFHLPAFLMYRFLYRL</sequence>
<organism evidence="2">
    <name type="scientific">Chrysotila carterae</name>
    <name type="common">Marine alga</name>
    <name type="synonym">Syracosphaera carterae</name>
    <dbReference type="NCBI Taxonomy" id="13221"/>
    <lineage>
        <taxon>Eukaryota</taxon>
        <taxon>Haptista</taxon>
        <taxon>Haptophyta</taxon>
        <taxon>Prymnesiophyceae</taxon>
        <taxon>Isochrysidales</taxon>
        <taxon>Isochrysidaceae</taxon>
        <taxon>Chrysotila</taxon>
    </lineage>
</organism>
<gene>
    <name evidence="2" type="ORF">PCAR00345_LOCUS31176</name>
</gene>
<name>A0A7S4BWA9_CHRCT</name>
<reference evidence="2" key="1">
    <citation type="submission" date="2021-01" db="EMBL/GenBank/DDBJ databases">
        <authorList>
            <person name="Corre E."/>
            <person name="Pelletier E."/>
            <person name="Niang G."/>
            <person name="Scheremetjew M."/>
            <person name="Finn R."/>
            <person name="Kale V."/>
            <person name="Holt S."/>
            <person name="Cochrane G."/>
            <person name="Meng A."/>
            <person name="Brown T."/>
            <person name="Cohen L."/>
        </authorList>
    </citation>
    <scope>NUCLEOTIDE SEQUENCE</scope>
    <source>
        <strain evidence="2">CCMP645</strain>
    </source>
</reference>
<dbReference type="EMBL" id="HBIZ01048709">
    <property type="protein sequence ID" value="CAE0778537.1"/>
    <property type="molecule type" value="Transcribed_RNA"/>
</dbReference>
<protein>
    <submittedName>
        <fullName evidence="2">Uncharacterized protein</fullName>
    </submittedName>
</protein>
<evidence type="ECO:0000256" key="1">
    <source>
        <dbReference type="SAM" id="MobiDB-lite"/>
    </source>
</evidence>
<dbReference type="AlphaFoldDB" id="A0A7S4BWA9"/>
<feature type="region of interest" description="Disordered" evidence="1">
    <location>
        <begin position="1"/>
        <end position="35"/>
    </location>
</feature>
<proteinExistence type="predicted"/>